<protein>
    <recommendedName>
        <fullName evidence="3">Glycolate utilization protein</fullName>
    </recommendedName>
</protein>
<dbReference type="PANTHER" id="PTHR34309">
    <property type="entry name" value="SLR1406 PROTEIN"/>
    <property type="match status" value="1"/>
</dbReference>
<dbReference type="SUPFAM" id="SSF143744">
    <property type="entry name" value="GlcG-like"/>
    <property type="match status" value="1"/>
</dbReference>
<dbReference type="AlphaFoldDB" id="A0A1W1W369"/>
<accession>A0A1W1W369</accession>
<dbReference type="Pfam" id="PF03928">
    <property type="entry name" value="HbpS-like"/>
    <property type="match status" value="1"/>
</dbReference>
<dbReference type="InterPro" id="IPR052517">
    <property type="entry name" value="GlcG_carb_metab_protein"/>
</dbReference>
<evidence type="ECO:0008006" key="3">
    <source>
        <dbReference type="Google" id="ProtNLM"/>
    </source>
</evidence>
<sequence length="137" mass="14335">MSITLKQAQRALTAAHESAVQHNVKMNIAIVDSGANLVTFLRMDDAWLGSLDISIKKAKTARFFDMNTGEIGKLAQPGGPLYNIEHSNGGLITFPGGIPIKNDQGATIGAIGVSGDTVENDHTVAQAGADAVHAVKE</sequence>
<proteinExistence type="predicted"/>
<keyword evidence="2" id="KW-1185">Reference proteome</keyword>
<dbReference type="RefSeq" id="WP_084447519.1">
    <property type="nucleotide sequence ID" value="NZ_FWWW01000097.1"/>
</dbReference>
<name>A0A1W1W369_9BACT</name>
<dbReference type="EMBL" id="FWWW01000097">
    <property type="protein sequence ID" value="SMC00068.1"/>
    <property type="molecule type" value="Genomic_DNA"/>
</dbReference>
<dbReference type="STRING" id="645990.SAMN00120144_3769"/>
<gene>
    <name evidence="1" type="ORF">SAMN00120144_3769</name>
</gene>
<dbReference type="OrthoDB" id="9778896at2"/>
<dbReference type="Proteomes" id="UP000192266">
    <property type="component" value="Unassembled WGS sequence"/>
</dbReference>
<dbReference type="PANTHER" id="PTHR34309:SF1">
    <property type="entry name" value="PROTEIN GLCG"/>
    <property type="match status" value="1"/>
</dbReference>
<dbReference type="Gene3D" id="3.30.450.150">
    <property type="entry name" value="Haem-degrading domain"/>
    <property type="match status" value="1"/>
</dbReference>
<dbReference type="InterPro" id="IPR005624">
    <property type="entry name" value="PduO/GlcC-like"/>
</dbReference>
<evidence type="ECO:0000313" key="2">
    <source>
        <dbReference type="Proteomes" id="UP000192266"/>
    </source>
</evidence>
<evidence type="ECO:0000313" key="1">
    <source>
        <dbReference type="EMBL" id="SMC00068.1"/>
    </source>
</evidence>
<dbReference type="InterPro" id="IPR038084">
    <property type="entry name" value="PduO/GlcC-like_sf"/>
</dbReference>
<reference evidence="1 2" key="1">
    <citation type="submission" date="2017-04" db="EMBL/GenBank/DDBJ databases">
        <authorList>
            <person name="Afonso C.L."/>
            <person name="Miller P.J."/>
            <person name="Scott M.A."/>
            <person name="Spackman E."/>
            <person name="Goraichik I."/>
            <person name="Dimitrov K.M."/>
            <person name="Suarez D.L."/>
            <person name="Swayne D.E."/>
        </authorList>
    </citation>
    <scope>NUCLEOTIDE SEQUENCE [LARGE SCALE GENOMIC DNA]</scope>
    <source>
        <strain evidence="1 2">DSM 11622</strain>
    </source>
</reference>
<organism evidence="1 2">
    <name type="scientific">Hymenobacter roseosalivarius DSM 11622</name>
    <dbReference type="NCBI Taxonomy" id="645990"/>
    <lineage>
        <taxon>Bacteria</taxon>
        <taxon>Pseudomonadati</taxon>
        <taxon>Bacteroidota</taxon>
        <taxon>Cytophagia</taxon>
        <taxon>Cytophagales</taxon>
        <taxon>Hymenobacteraceae</taxon>
        <taxon>Hymenobacter</taxon>
    </lineage>
</organism>